<organismHost>
    <name type="scientific">Ectocarpus siliculosus</name>
    <name type="common">Brown alga</name>
    <name type="synonym">Conferva siliculosa</name>
    <dbReference type="NCBI Taxonomy" id="2880"/>
</organismHost>
<reference evidence="1 2" key="3">
    <citation type="journal article" date="2000" name="Virology">
        <title>Characterization and immunolocalization of major structural proteins in the brown algal virus EsV-1.</title>
        <authorList>
            <person name="Delaroque N."/>
            <person name="Wolf S."/>
            <person name="Muller D.G."/>
            <person name="Knippers R."/>
        </authorList>
    </citation>
    <scope>NUCLEOTIDE SEQUENCE [LARGE SCALE GENOMIC DNA]</scope>
    <source>
        <strain evidence="2">Isolate New Zealand/Kaikoura/1988</strain>
    </source>
</reference>
<dbReference type="KEGG" id="vg:920737"/>
<reference evidence="1 2" key="1">
    <citation type="journal article" date="1995" name="Virology">
        <title>Coat protein of the Ectocarpus siliculosus virus.</title>
        <authorList>
            <person name="Klein M."/>
            <person name="Lanka S.T."/>
            <person name="Knippers R."/>
            <person name="Muller D.G."/>
        </authorList>
    </citation>
    <scope>NUCLEOTIDE SEQUENCE [LARGE SCALE GENOMIC DNA]</scope>
    <source>
        <strain evidence="2">Isolate New Zealand/Kaikoura/1988</strain>
    </source>
</reference>
<evidence type="ECO:0000313" key="1">
    <source>
        <dbReference type="EMBL" id="AAK14542.1"/>
    </source>
</evidence>
<gene>
    <name evidence="1" type="primary">ORF 124</name>
</gene>
<name>Q8QNF5_ESV1K</name>
<reference evidence="1 2" key="2">
    <citation type="journal article" date="1998" name="Adv. Virus Res.">
        <title>Viruses in marine brown algae.</title>
        <authorList>
            <person name="Muller D.G."/>
            <person name="Kapp M."/>
            <person name="Knippers R."/>
        </authorList>
    </citation>
    <scope>NUCLEOTIDE SEQUENCE [LARGE SCALE GENOMIC DNA]</scope>
    <source>
        <strain evidence="2">Isolate New Zealand/Kaikoura/1988</strain>
    </source>
</reference>
<proteinExistence type="predicted"/>
<keyword evidence="2" id="KW-1185">Reference proteome</keyword>
<reference evidence="1 2" key="4">
    <citation type="journal article" date="2000" name="Virology">
        <title>The brown algal virus EsV-1 particle contains a putative hybrid histidine kinase.</title>
        <authorList>
            <person name="Delaroque N."/>
            <person name="Wolf S."/>
            <person name="Muller D.G."/>
            <person name="Knippers R."/>
        </authorList>
    </citation>
    <scope>NUCLEOTIDE SEQUENCE [LARGE SCALE GENOMIC DNA]</scope>
    <source>
        <strain evidence="2">Isolate New Zealand/Kaikoura/1988</strain>
    </source>
</reference>
<dbReference type="Proteomes" id="UP000000864">
    <property type="component" value="Segment"/>
</dbReference>
<organism evidence="1 2">
    <name type="scientific">Ectocarpus siliculosus virus 1 (isolate New Zealand/Kaikoura/1988)</name>
    <name type="common">EsV-1</name>
    <dbReference type="NCBI Taxonomy" id="654926"/>
    <lineage>
        <taxon>Viruses</taxon>
        <taxon>Varidnaviria</taxon>
        <taxon>Bamfordvirae</taxon>
        <taxon>Nucleocytoviricota</taxon>
        <taxon>Megaviricetes</taxon>
        <taxon>Algavirales</taxon>
        <taxon>Phycodnaviridae</taxon>
        <taxon>Phaeovirus</taxon>
        <taxon>Phaeovirus unasiliculosus</taxon>
        <taxon>Ectocarpus siliculosus virus 1</taxon>
    </lineage>
</organism>
<evidence type="ECO:0000313" key="2">
    <source>
        <dbReference type="Proteomes" id="UP000000864"/>
    </source>
</evidence>
<accession>Q8QNF5</accession>
<dbReference type="EMBL" id="AF204951">
    <property type="protein sequence ID" value="AAK14542.1"/>
    <property type="molecule type" value="Genomic_DNA"/>
</dbReference>
<protein>
    <submittedName>
        <fullName evidence="1">EsV-1-124</fullName>
    </submittedName>
</protein>
<sequence length="147" mass="15085">MSISCDSIVTSRVTSATSSIQIGLFTWPSTTPPAGSVLKTDGLGNLTFEVPNVHTAVDTASSAYAISTSDDIVAVAGSLDTTLTLPDPSAKVTGDMIVIVKEGGGENSVTVVPFGTELLSGGSSVVLSQPYGSFKIYTNGTDWFALF</sequence>